<dbReference type="Proteomes" id="UP001195769">
    <property type="component" value="Unassembled WGS sequence"/>
</dbReference>
<dbReference type="AlphaFoldDB" id="A0AAD4E7G6"/>
<evidence type="ECO:0000256" key="1">
    <source>
        <dbReference type="SAM" id="MobiDB-lite"/>
    </source>
</evidence>
<reference evidence="2" key="1">
    <citation type="journal article" date="2020" name="New Phytol.">
        <title>Comparative genomics reveals dynamic genome evolution in host specialist ectomycorrhizal fungi.</title>
        <authorList>
            <person name="Lofgren L.A."/>
            <person name="Nguyen N.H."/>
            <person name="Vilgalys R."/>
            <person name="Ruytinx J."/>
            <person name="Liao H.L."/>
            <person name="Branco S."/>
            <person name="Kuo A."/>
            <person name="LaButti K."/>
            <person name="Lipzen A."/>
            <person name="Andreopoulos W."/>
            <person name="Pangilinan J."/>
            <person name="Riley R."/>
            <person name="Hundley H."/>
            <person name="Na H."/>
            <person name="Barry K."/>
            <person name="Grigoriev I.V."/>
            <person name="Stajich J.E."/>
            <person name="Kennedy P.G."/>
        </authorList>
    </citation>
    <scope>NUCLEOTIDE SEQUENCE</scope>
    <source>
        <strain evidence="2">FC203</strain>
    </source>
</reference>
<keyword evidence="3" id="KW-1185">Reference proteome</keyword>
<organism evidence="2 3">
    <name type="scientific">Suillus fuscotomentosus</name>
    <dbReference type="NCBI Taxonomy" id="1912939"/>
    <lineage>
        <taxon>Eukaryota</taxon>
        <taxon>Fungi</taxon>
        <taxon>Dikarya</taxon>
        <taxon>Basidiomycota</taxon>
        <taxon>Agaricomycotina</taxon>
        <taxon>Agaricomycetes</taxon>
        <taxon>Agaricomycetidae</taxon>
        <taxon>Boletales</taxon>
        <taxon>Suillineae</taxon>
        <taxon>Suillaceae</taxon>
        <taxon>Suillus</taxon>
    </lineage>
</organism>
<comment type="caution">
    <text evidence="2">The sequence shown here is derived from an EMBL/GenBank/DDBJ whole genome shotgun (WGS) entry which is preliminary data.</text>
</comment>
<dbReference type="RefSeq" id="XP_041225415.1">
    <property type="nucleotide sequence ID" value="XM_041371632.1"/>
</dbReference>
<protein>
    <submittedName>
        <fullName evidence="2">Uncharacterized protein</fullName>
    </submittedName>
</protein>
<dbReference type="GeneID" id="64665930"/>
<evidence type="ECO:0000313" key="3">
    <source>
        <dbReference type="Proteomes" id="UP001195769"/>
    </source>
</evidence>
<feature type="region of interest" description="Disordered" evidence="1">
    <location>
        <begin position="1"/>
        <end position="28"/>
    </location>
</feature>
<gene>
    <name evidence="2" type="ORF">F5891DRAFT_380633</name>
</gene>
<accession>A0AAD4E7G6</accession>
<evidence type="ECO:0000313" key="2">
    <source>
        <dbReference type="EMBL" id="KAG1899839.1"/>
    </source>
</evidence>
<sequence length="174" mass="18672">MSIKTIKHPSPLVASPPKPNPDQSSNSGIAKVSWSSLISLFRSHTKIDHRVELPPDTTLMSETLAHAQTGVAGISPIQGIVQNATSAIGDLQSDSDTIDQFSTILGTLRTFHTIADQIANLHPYAKLALSILTQASKMILGQANLDAAVSDLLDKVSNIYVLVIERKALANIWL</sequence>
<dbReference type="EMBL" id="JABBWK010000030">
    <property type="protein sequence ID" value="KAG1899839.1"/>
    <property type="molecule type" value="Genomic_DNA"/>
</dbReference>
<name>A0AAD4E7G6_9AGAM</name>
<proteinExistence type="predicted"/>